<name>A0A5C5XXE8_9BACT</name>
<sequence>MTGKSRRKMDYLRLSALAADMGQLLTERQDLLSEDDAHLLFDLRSQLRGMSALLVQDDLHAAVNTIIHLAMHEYVRIKLELGPREP</sequence>
<dbReference type="AlphaFoldDB" id="A0A5C5XXE8"/>
<proteinExistence type="predicted"/>
<organism evidence="1 2">
    <name type="scientific">Posidoniimonas polymericola</name>
    <dbReference type="NCBI Taxonomy" id="2528002"/>
    <lineage>
        <taxon>Bacteria</taxon>
        <taxon>Pseudomonadati</taxon>
        <taxon>Planctomycetota</taxon>
        <taxon>Planctomycetia</taxon>
        <taxon>Pirellulales</taxon>
        <taxon>Lacipirellulaceae</taxon>
        <taxon>Posidoniimonas</taxon>
    </lineage>
</organism>
<evidence type="ECO:0000313" key="2">
    <source>
        <dbReference type="Proteomes" id="UP000318478"/>
    </source>
</evidence>
<gene>
    <name evidence="1" type="ORF">Pla123a_44630</name>
</gene>
<dbReference type="EMBL" id="SJPO01000013">
    <property type="protein sequence ID" value="TWT67033.1"/>
    <property type="molecule type" value="Genomic_DNA"/>
</dbReference>
<keyword evidence="2" id="KW-1185">Reference proteome</keyword>
<dbReference type="Proteomes" id="UP000318478">
    <property type="component" value="Unassembled WGS sequence"/>
</dbReference>
<protein>
    <submittedName>
        <fullName evidence="1">Uncharacterized protein</fullName>
    </submittedName>
</protein>
<dbReference type="RefSeq" id="WP_146591058.1">
    <property type="nucleotide sequence ID" value="NZ_SJPO01000013.1"/>
</dbReference>
<comment type="caution">
    <text evidence="1">The sequence shown here is derived from an EMBL/GenBank/DDBJ whole genome shotgun (WGS) entry which is preliminary data.</text>
</comment>
<accession>A0A5C5XXE8</accession>
<evidence type="ECO:0000313" key="1">
    <source>
        <dbReference type="EMBL" id="TWT67033.1"/>
    </source>
</evidence>
<reference evidence="1 2" key="1">
    <citation type="submission" date="2019-02" db="EMBL/GenBank/DDBJ databases">
        <title>Deep-cultivation of Planctomycetes and their phenomic and genomic characterization uncovers novel biology.</title>
        <authorList>
            <person name="Wiegand S."/>
            <person name="Jogler M."/>
            <person name="Boedeker C."/>
            <person name="Pinto D."/>
            <person name="Vollmers J."/>
            <person name="Rivas-Marin E."/>
            <person name="Kohn T."/>
            <person name="Peeters S.H."/>
            <person name="Heuer A."/>
            <person name="Rast P."/>
            <person name="Oberbeckmann S."/>
            <person name="Bunk B."/>
            <person name="Jeske O."/>
            <person name="Meyerdierks A."/>
            <person name="Storesund J.E."/>
            <person name="Kallscheuer N."/>
            <person name="Luecker S."/>
            <person name="Lage O.M."/>
            <person name="Pohl T."/>
            <person name="Merkel B.J."/>
            <person name="Hornburger P."/>
            <person name="Mueller R.-W."/>
            <person name="Bruemmer F."/>
            <person name="Labrenz M."/>
            <person name="Spormann A.M."/>
            <person name="Op Den Camp H."/>
            <person name="Overmann J."/>
            <person name="Amann R."/>
            <person name="Jetten M.S.M."/>
            <person name="Mascher T."/>
            <person name="Medema M.H."/>
            <person name="Devos D.P."/>
            <person name="Kaster A.-K."/>
            <person name="Ovreas L."/>
            <person name="Rohde M."/>
            <person name="Galperin M.Y."/>
            <person name="Jogler C."/>
        </authorList>
    </citation>
    <scope>NUCLEOTIDE SEQUENCE [LARGE SCALE GENOMIC DNA]</scope>
    <source>
        <strain evidence="1 2">Pla123a</strain>
    </source>
</reference>